<protein>
    <submittedName>
        <fullName evidence="2">Carboxypeptidase regulatory-like domain-containing protein</fullName>
    </submittedName>
</protein>
<reference evidence="2 3" key="1">
    <citation type="submission" date="2020-11" db="EMBL/GenBank/DDBJ databases">
        <authorList>
            <person name="Kim M.K."/>
        </authorList>
    </citation>
    <scope>NUCLEOTIDE SEQUENCE [LARGE SCALE GENOMIC DNA]</scope>
    <source>
        <strain evidence="2 3">BT662</strain>
    </source>
</reference>
<accession>A0ABS0I3I7</accession>
<name>A0ABS0I3I7_9BACT</name>
<evidence type="ECO:0000256" key="1">
    <source>
        <dbReference type="SAM" id="SignalP"/>
    </source>
</evidence>
<feature type="chain" id="PRO_5046974778" evidence="1">
    <location>
        <begin position="23"/>
        <end position="161"/>
    </location>
</feature>
<dbReference type="Gene3D" id="2.60.40.1120">
    <property type="entry name" value="Carboxypeptidase-like, regulatory domain"/>
    <property type="match status" value="1"/>
</dbReference>
<keyword evidence="1" id="KW-0732">Signal</keyword>
<dbReference type="SUPFAM" id="SSF49464">
    <property type="entry name" value="Carboxypeptidase regulatory domain-like"/>
    <property type="match status" value="1"/>
</dbReference>
<keyword evidence="3" id="KW-1185">Reference proteome</keyword>
<dbReference type="EMBL" id="JADQDM010000004">
    <property type="protein sequence ID" value="MBF9221498.1"/>
    <property type="molecule type" value="Genomic_DNA"/>
</dbReference>
<evidence type="ECO:0000313" key="3">
    <source>
        <dbReference type="Proteomes" id="UP000618931"/>
    </source>
</evidence>
<comment type="caution">
    <text evidence="2">The sequence shown here is derived from an EMBL/GenBank/DDBJ whole genome shotgun (WGS) entry which is preliminary data.</text>
</comment>
<dbReference type="Proteomes" id="UP000618931">
    <property type="component" value="Unassembled WGS sequence"/>
</dbReference>
<evidence type="ECO:0000313" key="2">
    <source>
        <dbReference type="EMBL" id="MBF9221498.1"/>
    </source>
</evidence>
<dbReference type="RefSeq" id="WP_196292960.1">
    <property type="nucleotide sequence ID" value="NZ_JADQDM010000004.1"/>
</dbReference>
<dbReference type="InterPro" id="IPR008969">
    <property type="entry name" value="CarboxyPept-like_regulatory"/>
</dbReference>
<proteinExistence type="predicted"/>
<organism evidence="2 3">
    <name type="scientific">Hymenobacter ruricola</name>
    <dbReference type="NCBI Taxonomy" id="2791023"/>
    <lineage>
        <taxon>Bacteria</taxon>
        <taxon>Pseudomonadati</taxon>
        <taxon>Bacteroidota</taxon>
        <taxon>Cytophagia</taxon>
        <taxon>Cytophagales</taxon>
        <taxon>Hymenobacteraceae</taxon>
        <taxon>Hymenobacter</taxon>
    </lineage>
</organism>
<gene>
    <name evidence="2" type="ORF">I2H31_10320</name>
</gene>
<feature type="signal peptide" evidence="1">
    <location>
        <begin position="1"/>
        <end position="22"/>
    </location>
</feature>
<dbReference type="Pfam" id="PF13620">
    <property type="entry name" value="CarboxypepD_reg"/>
    <property type="match status" value="1"/>
</dbReference>
<sequence>MSLTSTLLASLLLGLAAAESHAGASTASNSAASFNDFIASAPRDTSVVAPAAPATRVIYGRVESPAGALPGAVVRLTGSKQTTVTNAAGEFSLAVPVASGPVAATVSYAGYADVPVVLSVTEQNDAVKLTSPHVIKVSRKQQAKHYLKTAHRQIRRTLRKL</sequence>